<keyword evidence="4" id="KW-0274">FAD</keyword>
<dbReference type="InterPro" id="IPR016167">
    <property type="entry name" value="FAD-bd_PCMH_sub1"/>
</dbReference>
<dbReference type="AlphaFoldDB" id="A0ABD2IH15"/>
<comment type="similarity">
    <text evidence="2">Belongs to the FAD-binding oxidoreductase/transferase type 4 family.</text>
</comment>
<comment type="catalytic activity">
    <reaction evidence="9">
        <text>(R)-malate + A = oxaloacetate + AH2</text>
        <dbReference type="Rhea" id="RHEA:67460"/>
        <dbReference type="ChEBI" id="CHEBI:13193"/>
        <dbReference type="ChEBI" id="CHEBI:15588"/>
        <dbReference type="ChEBI" id="CHEBI:16452"/>
        <dbReference type="ChEBI" id="CHEBI:17499"/>
    </reaction>
    <physiologicalReaction direction="left-to-right" evidence="9">
        <dbReference type="Rhea" id="RHEA:67461"/>
    </physiologicalReaction>
</comment>
<dbReference type="PROSITE" id="PS51387">
    <property type="entry name" value="FAD_PCMH"/>
    <property type="match status" value="1"/>
</dbReference>
<dbReference type="Gene3D" id="3.30.43.10">
    <property type="entry name" value="Uridine Diphospho-n-acetylenolpyruvylglucosamine Reductase, domain 2"/>
    <property type="match status" value="1"/>
</dbReference>
<dbReference type="Gene3D" id="3.30.465.10">
    <property type="match status" value="1"/>
</dbReference>
<name>A0ABD2IH15_HETSC</name>
<evidence type="ECO:0000256" key="8">
    <source>
        <dbReference type="ARBA" id="ARBA00045410"/>
    </source>
</evidence>
<evidence type="ECO:0000259" key="10">
    <source>
        <dbReference type="PROSITE" id="PS51387"/>
    </source>
</evidence>
<dbReference type="Pfam" id="PF02913">
    <property type="entry name" value="FAD-oxidase_C"/>
    <property type="match status" value="1"/>
</dbReference>
<dbReference type="PANTHER" id="PTHR43716">
    <property type="entry name" value="D-2-HYDROXYGLUTARATE DEHYDROGENASE, MITOCHONDRIAL"/>
    <property type="match status" value="1"/>
</dbReference>
<dbReference type="InterPro" id="IPR004113">
    <property type="entry name" value="FAD-bd_oxidored_4_C"/>
</dbReference>
<dbReference type="Proteomes" id="UP001620645">
    <property type="component" value="Unassembled WGS sequence"/>
</dbReference>
<dbReference type="GO" id="GO:0051990">
    <property type="term" value="F:(R)-2-hydroxyglutarate dehydrogenase activity"/>
    <property type="evidence" value="ECO:0007669"/>
    <property type="project" value="UniProtKB-EC"/>
</dbReference>
<keyword evidence="3" id="KW-0285">Flavoprotein</keyword>
<evidence type="ECO:0000256" key="9">
    <source>
        <dbReference type="ARBA" id="ARBA00049267"/>
    </source>
</evidence>
<dbReference type="EC" id="1.1.99.39" evidence="6"/>
<dbReference type="SUPFAM" id="SSF55103">
    <property type="entry name" value="FAD-linked oxidases, C-terminal domain"/>
    <property type="match status" value="1"/>
</dbReference>
<gene>
    <name evidence="11" type="ORF">niasHS_013139</name>
</gene>
<dbReference type="Gene3D" id="3.30.70.2190">
    <property type="match status" value="1"/>
</dbReference>
<keyword evidence="5" id="KW-0560">Oxidoreductase</keyword>
<dbReference type="FunFam" id="3.30.43.10:FF:000011">
    <property type="entry name" value="D-lactate dehydrogenase (Cytochrome)"/>
    <property type="match status" value="1"/>
</dbReference>
<organism evidence="11 12">
    <name type="scientific">Heterodera schachtii</name>
    <name type="common">Sugarbeet cyst nematode worm</name>
    <name type="synonym">Tylenchus schachtii</name>
    <dbReference type="NCBI Taxonomy" id="97005"/>
    <lineage>
        <taxon>Eukaryota</taxon>
        <taxon>Metazoa</taxon>
        <taxon>Ecdysozoa</taxon>
        <taxon>Nematoda</taxon>
        <taxon>Chromadorea</taxon>
        <taxon>Rhabditida</taxon>
        <taxon>Tylenchina</taxon>
        <taxon>Tylenchomorpha</taxon>
        <taxon>Tylenchoidea</taxon>
        <taxon>Heteroderidae</taxon>
        <taxon>Heteroderinae</taxon>
        <taxon>Heterodera</taxon>
    </lineage>
</organism>
<dbReference type="InterPro" id="IPR006094">
    <property type="entry name" value="Oxid_FAD_bind_N"/>
</dbReference>
<accession>A0ABD2IH15</accession>
<protein>
    <recommendedName>
        <fullName evidence="7">D-2-hydroxyglutarate dehydrogenase, mitochondrial</fullName>
        <ecNumber evidence="6">1.1.99.39</ecNumber>
    </recommendedName>
</protein>
<sequence>MALLKCTISRGLLHTFNGRHLFSTVIERRGEFAELTEGDLRHFRGIVGDRCVKTEEIDEYNTDFMRWYKGRSQCVLLPQSVQQVSAVLKHCFNRRLAVVPQAGNTGLVGGSVPVHDEIVLSTKKIANTFSVDPNSGVLDCDAGFVLEDANARLSSHGFMVPIDLGAKGSCLIGGITATNAGGIRLIRYGSMHSHVLGMEVVIPDKDGTVLKLGSNLLKDNTDLHLHKIFVGSEGQLGVITRVQMQTVPKPISVQSAFLGVTSFDKCLAILRSAKHLLNEILSSFEFIDRETMQMVQQNVGLNGPLPSNSAYPFNLLIETSGTDSEHDLAKMDRFLDRCIGDALAADGVLAKNMSEAQHMWKIRENCSLGLRQDGYVFKHDISLPLEHFYKLTEQIRERLRETNVRRICTFGHLGDGNAHLNVTMPTFEEDIYQSLYPFIYETVASIGGSISAEHGIGLLKREYHHKLIDQKRRMFSSGIKRLFDPRLILSPYKMID</sequence>
<comment type="function">
    <text evidence="8">Catalyzes the oxidation of D-2-hydroxyglutarate (D-2-HG) to alpha-ketoglutarate. Also catalyzes the oxidation of other D-2-hydroxyacids, such as D-malate (D-MAL) and D-lactate (D-LAC). Exhibits high activities towards D-2-HG and D-MAL but a very weak activity towards D-LAC.</text>
</comment>
<dbReference type="SUPFAM" id="SSF56176">
    <property type="entry name" value="FAD-binding/transporter-associated domain-like"/>
    <property type="match status" value="1"/>
</dbReference>
<dbReference type="InterPro" id="IPR016164">
    <property type="entry name" value="FAD-linked_Oxase-like_C"/>
</dbReference>
<dbReference type="Pfam" id="PF01565">
    <property type="entry name" value="FAD_binding_4"/>
    <property type="match status" value="1"/>
</dbReference>
<comment type="cofactor">
    <cofactor evidence="1">
        <name>FAD</name>
        <dbReference type="ChEBI" id="CHEBI:57692"/>
    </cofactor>
</comment>
<proteinExistence type="inferred from homology"/>
<dbReference type="InterPro" id="IPR036318">
    <property type="entry name" value="FAD-bd_PCMH-like_sf"/>
</dbReference>
<evidence type="ECO:0000256" key="6">
    <source>
        <dbReference type="ARBA" id="ARBA00039003"/>
    </source>
</evidence>
<dbReference type="FunFam" id="3.30.70.2190:FF:000001">
    <property type="entry name" value="D-2-hydroxyglutarate dehydrogenase mitochondrial"/>
    <property type="match status" value="1"/>
</dbReference>
<dbReference type="Gene3D" id="3.30.70.2740">
    <property type="match status" value="1"/>
</dbReference>
<evidence type="ECO:0000256" key="4">
    <source>
        <dbReference type="ARBA" id="ARBA00022827"/>
    </source>
</evidence>
<feature type="domain" description="FAD-binding PCMH-type" evidence="10">
    <location>
        <begin position="68"/>
        <end position="249"/>
    </location>
</feature>
<reference evidence="11 12" key="1">
    <citation type="submission" date="2024-10" db="EMBL/GenBank/DDBJ databases">
        <authorList>
            <person name="Kim D."/>
        </authorList>
    </citation>
    <scope>NUCLEOTIDE SEQUENCE [LARGE SCALE GENOMIC DNA]</scope>
    <source>
        <strain evidence="11">Taebaek</strain>
    </source>
</reference>
<dbReference type="InterPro" id="IPR016169">
    <property type="entry name" value="FAD-bd_PCMH_sub2"/>
</dbReference>
<evidence type="ECO:0000313" key="11">
    <source>
        <dbReference type="EMBL" id="KAL3077150.1"/>
    </source>
</evidence>
<dbReference type="InterPro" id="IPR016171">
    <property type="entry name" value="Vanillyl_alc_oxidase_C-sub2"/>
</dbReference>
<keyword evidence="12" id="KW-1185">Reference proteome</keyword>
<evidence type="ECO:0000256" key="1">
    <source>
        <dbReference type="ARBA" id="ARBA00001974"/>
    </source>
</evidence>
<dbReference type="InterPro" id="IPR051264">
    <property type="entry name" value="FAD-oxidored/transferase_4"/>
</dbReference>
<evidence type="ECO:0000256" key="5">
    <source>
        <dbReference type="ARBA" id="ARBA00023002"/>
    </source>
</evidence>
<evidence type="ECO:0000256" key="7">
    <source>
        <dbReference type="ARBA" id="ARBA00039639"/>
    </source>
</evidence>
<evidence type="ECO:0000313" key="12">
    <source>
        <dbReference type="Proteomes" id="UP001620645"/>
    </source>
</evidence>
<dbReference type="InterPro" id="IPR016166">
    <property type="entry name" value="FAD-bd_PCMH"/>
</dbReference>
<evidence type="ECO:0000256" key="2">
    <source>
        <dbReference type="ARBA" id="ARBA00008000"/>
    </source>
</evidence>
<dbReference type="EMBL" id="JBICCN010000327">
    <property type="protein sequence ID" value="KAL3077150.1"/>
    <property type="molecule type" value="Genomic_DNA"/>
</dbReference>
<comment type="caution">
    <text evidence="11">The sequence shown here is derived from an EMBL/GenBank/DDBJ whole genome shotgun (WGS) entry which is preliminary data.</text>
</comment>
<dbReference type="Gene3D" id="1.10.45.10">
    <property type="entry name" value="Vanillyl-alcohol Oxidase, Chain A, domain 4"/>
    <property type="match status" value="1"/>
</dbReference>
<dbReference type="PANTHER" id="PTHR43716:SF1">
    <property type="entry name" value="D-2-HYDROXYGLUTARATE DEHYDROGENASE, MITOCHONDRIAL"/>
    <property type="match status" value="1"/>
</dbReference>
<evidence type="ECO:0000256" key="3">
    <source>
        <dbReference type="ARBA" id="ARBA00022630"/>
    </source>
</evidence>